<organism evidence="1 2">
    <name type="scientific">Paramuricea clavata</name>
    <name type="common">Red gorgonian</name>
    <name type="synonym">Violescent sea-whip</name>
    <dbReference type="NCBI Taxonomy" id="317549"/>
    <lineage>
        <taxon>Eukaryota</taxon>
        <taxon>Metazoa</taxon>
        <taxon>Cnidaria</taxon>
        <taxon>Anthozoa</taxon>
        <taxon>Octocorallia</taxon>
        <taxon>Malacalcyonacea</taxon>
        <taxon>Plexauridae</taxon>
        <taxon>Paramuricea</taxon>
    </lineage>
</organism>
<keyword evidence="2" id="KW-1185">Reference proteome</keyword>
<dbReference type="AlphaFoldDB" id="A0A6S7I1B4"/>
<name>A0A6S7I1B4_PARCT</name>
<accession>A0A6S7I1B4</accession>
<proteinExistence type="predicted"/>
<dbReference type="EMBL" id="CACRXK020006868">
    <property type="protein sequence ID" value="CAB4010679.1"/>
    <property type="molecule type" value="Genomic_DNA"/>
</dbReference>
<evidence type="ECO:0000313" key="2">
    <source>
        <dbReference type="Proteomes" id="UP001152795"/>
    </source>
</evidence>
<protein>
    <submittedName>
        <fullName evidence="1">Uncharacterized protein</fullName>
    </submittedName>
</protein>
<sequence>MAVKLRRPIRPGRRNSKPRWRRLLLQSENALKVTLVGLDINNIGYLLHIKTAKEITKPNHEVKKNNYMNRFCKIVKEP</sequence>
<reference evidence="1" key="1">
    <citation type="submission" date="2020-04" db="EMBL/GenBank/DDBJ databases">
        <authorList>
            <person name="Alioto T."/>
            <person name="Alioto T."/>
            <person name="Gomez Garrido J."/>
        </authorList>
    </citation>
    <scope>NUCLEOTIDE SEQUENCE</scope>
    <source>
        <strain evidence="1">A484AB</strain>
    </source>
</reference>
<gene>
    <name evidence="1" type="ORF">PACLA_8A019051</name>
</gene>
<dbReference type="Proteomes" id="UP001152795">
    <property type="component" value="Unassembled WGS sequence"/>
</dbReference>
<comment type="caution">
    <text evidence="1">The sequence shown here is derived from an EMBL/GenBank/DDBJ whole genome shotgun (WGS) entry which is preliminary data.</text>
</comment>
<evidence type="ECO:0000313" key="1">
    <source>
        <dbReference type="EMBL" id="CAB4010679.1"/>
    </source>
</evidence>